<keyword evidence="4 6" id="KW-0699">rRNA-binding</keyword>
<gene>
    <name evidence="4" type="primary">rplF</name>
    <name evidence="8" type="ORF">A2773_04255</name>
</gene>
<proteinExistence type="inferred from homology"/>
<evidence type="ECO:0000313" key="8">
    <source>
        <dbReference type="EMBL" id="OGG15075.1"/>
    </source>
</evidence>
<dbReference type="PANTHER" id="PTHR11655:SF14">
    <property type="entry name" value="LARGE RIBOSOMAL SUBUNIT PROTEIN UL6M"/>
    <property type="match status" value="1"/>
</dbReference>
<dbReference type="PIRSF" id="PIRSF002162">
    <property type="entry name" value="Ribosomal_L6"/>
    <property type="match status" value="1"/>
</dbReference>
<dbReference type="Gene3D" id="3.90.930.12">
    <property type="entry name" value="Ribosomal protein L6, alpha-beta domain"/>
    <property type="match status" value="2"/>
</dbReference>
<dbReference type="GO" id="GO:0019843">
    <property type="term" value="F:rRNA binding"/>
    <property type="evidence" value="ECO:0007669"/>
    <property type="project" value="UniProtKB-UniRule"/>
</dbReference>
<evidence type="ECO:0000256" key="5">
    <source>
        <dbReference type="RuleBase" id="RU003869"/>
    </source>
</evidence>
<keyword evidence="2 4" id="KW-0689">Ribosomal protein</keyword>
<dbReference type="NCBIfam" id="TIGR03654">
    <property type="entry name" value="L6_bact"/>
    <property type="match status" value="1"/>
</dbReference>
<evidence type="ECO:0000256" key="1">
    <source>
        <dbReference type="ARBA" id="ARBA00009356"/>
    </source>
</evidence>
<reference evidence="8 9" key="1">
    <citation type="journal article" date="2016" name="Nat. Commun.">
        <title>Thousands of microbial genomes shed light on interconnected biogeochemical processes in an aquifer system.</title>
        <authorList>
            <person name="Anantharaman K."/>
            <person name="Brown C.T."/>
            <person name="Hug L.A."/>
            <person name="Sharon I."/>
            <person name="Castelle C.J."/>
            <person name="Probst A.J."/>
            <person name="Thomas B.C."/>
            <person name="Singh A."/>
            <person name="Wilkins M.J."/>
            <person name="Karaoz U."/>
            <person name="Brodie E.L."/>
            <person name="Williams K.H."/>
            <person name="Hubbard S.S."/>
            <person name="Banfield J.F."/>
        </authorList>
    </citation>
    <scope>NUCLEOTIDE SEQUENCE [LARGE SCALE GENOMIC DNA]</scope>
</reference>
<dbReference type="InterPro" id="IPR019906">
    <property type="entry name" value="Ribosomal_uL6_bac-type"/>
</dbReference>
<organism evidence="8 9">
    <name type="scientific">Candidatus Gottesmanbacteria bacterium RIFCSPHIGHO2_01_FULL_39_10</name>
    <dbReference type="NCBI Taxonomy" id="1798375"/>
    <lineage>
        <taxon>Bacteria</taxon>
        <taxon>Candidatus Gottesmaniibacteriota</taxon>
    </lineage>
</organism>
<dbReference type="FunFam" id="3.90.930.12:FF:000001">
    <property type="entry name" value="50S ribosomal protein L6"/>
    <property type="match status" value="1"/>
</dbReference>
<evidence type="ECO:0000256" key="2">
    <source>
        <dbReference type="ARBA" id="ARBA00022980"/>
    </source>
</evidence>
<comment type="similarity">
    <text evidence="1 4 5">Belongs to the universal ribosomal protein uL6 family.</text>
</comment>
<dbReference type="PANTHER" id="PTHR11655">
    <property type="entry name" value="60S/50S RIBOSOMAL PROTEIN L6/L9"/>
    <property type="match status" value="1"/>
</dbReference>
<dbReference type="InterPro" id="IPR020040">
    <property type="entry name" value="Ribosomal_uL6_a/b-dom"/>
</dbReference>
<name>A0A1F5ZRV4_9BACT</name>
<feature type="domain" description="Large ribosomal subunit protein uL6 alpha-beta" evidence="7">
    <location>
        <begin position="90"/>
        <end position="163"/>
    </location>
</feature>
<dbReference type="GO" id="GO:0022625">
    <property type="term" value="C:cytosolic large ribosomal subunit"/>
    <property type="evidence" value="ECO:0007669"/>
    <property type="project" value="UniProtKB-UniRule"/>
</dbReference>
<evidence type="ECO:0000313" key="9">
    <source>
        <dbReference type="Proteomes" id="UP000177383"/>
    </source>
</evidence>
<dbReference type="EMBL" id="MFJE01000005">
    <property type="protein sequence ID" value="OGG15075.1"/>
    <property type="molecule type" value="Genomic_DNA"/>
</dbReference>
<comment type="subunit">
    <text evidence="4">Part of the 50S ribosomal subunit.</text>
</comment>
<dbReference type="GO" id="GO:0002181">
    <property type="term" value="P:cytoplasmic translation"/>
    <property type="evidence" value="ECO:0007669"/>
    <property type="project" value="TreeGrafter"/>
</dbReference>
<sequence length="186" mass="20050">MSRIGQKPIEILSGITVNLKDQTLEVAGSMGKMQLNISDKIQIKIDGNLIKLESKNEHPSNKSLLGLYRTLINNAIVGAAKSWAKSLELVGVGYRAQTSGQELNLSLGFSHPIIMQAPPGIKFEVAENKITVSGMDKYLVGEIAAKIRRLKKPEPYKGKGIKYVGEKIRKKAGKATKALGGAPGAK</sequence>
<keyword evidence="3 4" id="KW-0687">Ribonucleoprotein</keyword>
<dbReference type="GO" id="GO:0003735">
    <property type="term" value="F:structural constituent of ribosome"/>
    <property type="evidence" value="ECO:0007669"/>
    <property type="project" value="UniProtKB-UniRule"/>
</dbReference>
<dbReference type="PROSITE" id="PS00525">
    <property type="entry name" value="RIBOSOMAL_L6_1"/>
    <property type="match status" value="1"/>
</dbReference>
<accession>A0A1F5ZRV4</accession>
<dbReference type="InterPro" id="IPR036789">
    <property type="entry name" value="Ribosomal_uL6-like_a/b-dom_sf"/>
</dbReference>
<dbReference type="Proteomes" id="UP000177383">
    <property type="component" value="Unassembled WGS sequence"/>
</dbReference>
<comment type="function">
    <text evidence="4 6">This protein binds to the 23S rRNA, and is important in its secondary structure. It is located near the subunit interface in the base of the L7/L12 stalk, and near the tRNA binding site of the peptidyltransferase center.</text>
</comment>
<keyword evidence="4 6" id="KW-0694">RNA-binding</keyword>
<dbReference type="AlphaFoldDB" id="A0A1F5ZRV4"/>
<evidence type="ECO:0000256" key="4">
    <source>
        <dbReference type="HAMAP-Rule" id="MF_01365"/>
    </source>
</evidence>
<comment type="caution">
    <text evidence="8">The sequence shown here is derived from an EMBL/GenBank/DDBJ whole genome shotgun (WGS) entry which is preliminary data.</text>
</comment>
<dbReference type="InterPro" id="IPR002358">
    <property type="entry name" value="Ribosomal_uL6_CS"/>
</dbReference>
<dbReference type="STRING" id="1798375.A2773_04255"/>
<dbReference type="HAMAP" id="MF_01365_B">
    <property type="entry name" value="Ribosomal_uL6_B"/>
    <property type="match status" value="1"/>
</dbReference>
<protein>
    <recommendedName>
        <fullName evidence="4">Large ribosomal subunit protein uL6</fullName>
    </recommendedName>
</protein>
<dbReference type="SUPFAM" id="SSF56053">
    <property type="entry name" value="Ribosomal protein L6"/>
    <property type="match status" value="2"/>
</dbReference>
<evidence type="ECO:0000256" key="6">
    <source>
        <dbReference type="RuleBase" id="RU003870"/>
    </source>
</evidence>
<dbReference type="Pfam" id="PF00347">
    <property type="entry name" value="Ribosomal_L6"/>
    <property type="match status" value="1"/>
</dbReference>
<dbReference type="PRINTS" id="PR00059">
    <property type="entry name" value="RIBOSOMALL6"/>
</dbReference>
<evidence type="ECO:0000259" key="7">
    <source>
        <dbReference type="Pfam" id="PF00347"/>
    </source>
</evidence>
<dbReference type="InterPro" id="IPR000702">
    <property type="entry name" value="Ribosomal_uL6-like"/>
</dbReference>
<evidence type="ECO:0000256" key="3">
    <source>
        <dbReference type="ARBA" id="ARBA00023274"/>
    </source>
</evidence>